<name>A0A7N4NNV7_SARHA</name>
<evidence type="ECO:0000313" key="2">
    <source>
        <dbReference type="Proteomes" id="UP000007648"/>
    </source>
</evidence>
<reference evidence="1" key="2">
    <citation type="submission" date="2025-08" db="UniProtKB">
        <authorList>
            <consortium name="Ensembl"/>
        </authorList>
    </citation>
    <scope>IDENTIFICATION</scope>
</reference>
<sequence>MNNDTINKLFFSEAPLTNQLRQPPCSLTNPHSLVLLSTPFPQCSVLYACVLSVLVLNKSEINVFDSEPDVAPPPLSVTPRM</sequence>
<accession>A0A7N4NNV7</accession>
<evidence type="ECO:0000313" key="1">
    <source>
        <dbReference type="Ensembl" id="ENSSHAP00000025034.1"/>
    </source>
</evidence>
<dbReference type="AlphaFoldDB" id="A0A7N4NNV7"/>
<dbReference type="InParanoid" id="A0A7N4NNV7"/>
<reference evidence="1 2" key="1">
    <citation type="journal article" date="2011" name="Proc. Natl. Acad. Sci. U.S.A.">
        <title>Genetic diversity and population structure of the endangered marsupial Sarcophilus harrisii (Tasmanian devil).</title>
        <authorList>
            <person name="Miller W."/>
            <person name="Hayes V.M."/>
            <person name="Ratan A."/>
            <person name="Petersen D.C."/>
            <person name="Wittekindt N.E."/>
            <person name="Miller J."/>
            <person name="Walenz B."/>
            <person name="Knight J."/>
            <person name="Qi J."/>
            <person name="Zhao F."/>
            <person name="Wang Q."/>
            <person name="Bedoya-Reina O.C."/>
            <person name="Katiyar N."/>
            <person name="Tomsho L.P."/>
            <person name="Kasson L.M."/>
            <person name="Hardie R.A."/>
            <person name="Woodbridge P."/>
            <person name="Tindall E.A."/>
            <person name="Bertelsen M.F."/>
            <person name="Dixon D."/>
            <person name="Pyecroft S."/>
            <person name="Helgen K.M."/>
            <person name="Lesk A.M."/>
            <person name="Pringle T.H."/>
            <person name="Patterson N."/>
            <person name="Zhang Y."/>
            <person name="Kreiss A."/>
            <person name="Woods G.M."/>
            <person name="Jones M.E."/>
            <person name="Schuster S.C."/>
        </authorList>
    </citation>
    <scope>NUCLEOTIDE SEQUENCE [LARGE SCALE GENOMIC DNA]</scope>
</reference>
<proteinExistence type="predicted"/>
<organism evidence="1 2">
    <name type="scientific">Sarcophilus harrisii</name>
    <name type="common">Tasmanian devil</name>
    <name type="synonym">Sarcophilus laniarius</name>
    <dbReference type="NCBI Taxonomy" id="9305"/>
    <lineage>
        <taxon>Eukaryota</taxon>
        <taxon>Metazoa</taxon>
        <taxon>Chordata</taxon>
        <taxon>Craniata</taxon>
        <taxon>Vertebrata</taxon>
        <taxon>Euteleostomi</taxon>
        <taxon>Mammalia</taxon>
        <taxon>Metatheria</taxon>
        <taxon>Dasyuromorphia</taxon>
        <taxon>Dasyuridae</taxon>
        <taxon>Sarcophilus</taxon>
    </lineage>
</organism>
<dbReference type="Proteomes" id="UP000007648">
    <property type="component" value="Unassembled WGS sequence"/>
</dbReference>
<dbReference type="Ensembl" id="ENSSHAT00000030898.1">
    <property type="protein sequence ID" value="ENSSHAP00000025034.1"/>
    <property type="gene ID" value="ENSSHAG00000031214.1"/>
</dbReference>
<dbReference type="GeneTree" id="ENSGT00920000150784"/>
<keyword evidence="2" id="KW-1185">Reference proteome</keyword>
<protein>
    <submittedName>
        <fullName evidence="1">Uncharacterized protein</fullName>
    </submittedName>
</protein>
<reference evidence="1" key="3">
    <citation type="submission" date="2025-09" db="UniProtKB">
        <authorList>
            <consortium name="Ensembl"/>
        </authorList>
    </citation>
    <scope>IDENTIFICATION</scope>
</reference>